<comment type="catalytic activity">
    <reaction evidence="10 11">
        <text>shikimate + ATP = 3-phosphoshikimate + ADP + H(+)</text>
        <dbReference type="Rhea" id="RHEA:13121"/>
        <dbReference type="ChEBI" id="CHEBI:15378"/>
        <dbReference type="ChEBI" id="CHEBI:30616"/>
        <dbReference type="ChEBI" id="CHEBI:36208"/>
        <dbReference type="ChEBI" id="CHEBI:145989"/>
        <dbReference type="ChEBI" id="CHEBI:456216"/>
        <dbReference type="EC" id="2.7.1.71"/>
    </reaction>
</comment>
<dbReference type="GO" id="GO:0004765">
    <property type="term" value="F:shikimate kinase activity"/>
    <property type="evidence" value="ECO:0007669"/>
    <property type="project" value="UniProtKB-UniRule"/>
</dbReference>
<comment type="similarity">
    <text evidence="11">Belongs to the shikimate kinase family.</text>
</comment>
<keyword evidence="13" id="KW-1185">Reference proteome</keyword>
<evidence type="ECO:0000256" key="6">
    <source>
        <dbReference type="ARBA" id="ARBA00022741"/>
    </source>
</evidence>
<dbReference type="InterPro" id="IPR027417">
    <property type="entry name" value="P-loop_NTPase"/>
</dbReference>
<dbReference type="EC" id="2.7.1.71" evidence="2 11"/>
<dbReference type="PANTHER" id="PTHR21087:SF21">
    <property type="entry name" value="SHIKIMATE KINASE 2"/>
    <property type="match status" value="1"/>
</dbReference>
<organism evidence="12 13">
    <name type="scientific">Desulfovibrio legallii</name>
    <dbReference type="NCBI Taxonomy" id="571438"/>
    <lineage>
        <taxon>Bacteria</taxon>
        <taxon>Pseudomonadati</taxon>
        <taxon>Thermodesulfobacteriota</taxon>
        <taxon>Desulfovibrionia</taxon>
        <taxon>Desulfovibrionales</taxon>
        <taxon>Desulfovibrionaceae</taxon>
        <taxon>Desulfovibrio</taxon>
    </lineage>
</organism>
<keyword evidence="7 11" id="KW-0418">Kinase</keyword>
<keyword evidence="5 11" id="KW-0808">Transferase</keyword>
<evidence type="ECO:0000256" key="10">
    <source>
        <dbReference type="ARBA" id="ARBA00048567"/>
    </source>
</evidence>
<comment type="subcellular location">
    <subcellularLocation>
        <location evidence="11">Cytoplasm</location>
    </subcellularLocation>
</comment>
<comment type="pathway">
    <text evidence="1 11">Metabolic intermediate biosynthesis; chorismate biosynthesis; chorismate from D-erythrose 4-phosphate and phosphoenolpyruvate: step 5/7.</text>
</comment>
<evidence type="ECO:0000256" key="3">
    <source>
        <dbReference type="ARBA" id="ARBA00022490"/>
    </source>
</evidence>
<feature type="binding site" evidence="11">
    <location>
        <position position="129"/>
    </location>
    <ligand>
        <name>ATP</name>
        <dbReference type="ChEBI" id="CHEBI:30616"/>
    </ligand>
</feature>
<sequence>MQNPPVSPILIFLVGARASGKTTVGRALARRLGLPFVDTDAAVTSAAGKTVAAIVAAKGWPAFRQQESAALRATVAKYPQGAVIATGGGMVLAVENRRFMRERGVVFYLEATAPLLVARLTSSPLASQRPSLTGKGVAAEMKQVLAHRAPLYLEAAHHRLDAALPLEHLCEAAAALLPPAAE</sequence>
<keyword evidence="9 11" id="KW-0057">Aromatic amino acid biosynthesis</keyword>
<dbReference type="Pfam" id="PF01202">
    <property type="entry name" value="SKI"/>
    <property type="match status" value="1"/>
</dbReference>
<protein>
    <recommendedName>
        <fullName evidence="2 11">Shikimate kinase</fullName>
        <shortName evidence="11">SK</shortName>
        <ecNumber evidence="2 11">2.7.1.71</ecNumber>
    </recommendedName>
</protein>
<evidence type="ECO:0000256" key="8">
    <source>
        <dbReference type="ARBA" id="ARBA00022840"/>
    </source>
</evidence>
<proteinExistence type="inferred from homology"/>
<comment type="caution">
    <text evidence="12">The sequence shown here is derived from an EMBL/GenBank/DDBJ whole genome shotgun (WGS) entry which is preliminary data.</text>
</comment>
<keyword evidence="4 11" id="KW-0028">Amino-acid biosynthesis</keyword>
<evidence type="ECO:0000256" key="1">
    <source>
        <dbReference type="ARBA" id="ARBA00004842"/>
    </source>
</evidence>
<evidence type="ECO:0000256" key="9">
    <source>
        <dbReference type="ARBA" id="ARBA00023141"/>
    </source>
</evidence>
<keyword evidence="3 11" id="KW-0963">Cytoplasm</keyword>
<keyword evidence="11" id="KW-0479">Metal-binding</keyword>
<comment type="cofactor">
    <cofactor evidence="11">
        <name>Mg(2+)</name>
        <dbReference type="ChEBI" id="CHEBI:18420"/>
    </cofactor>
    <text evidence="11">Binds 1 Mg(2+) ion per subunit.</text>
</comment>
<dbReference type="UniPathway" id="UPA00053">
    <property type="reaction ID" value="UER00088"/>
</dbReference>
<dbReference type="EMBL" id="SIXC01000004">
    <property type="protein sequence ID" value="TBH80767.1"/>
    <property type="molecule type" value="Genomic_DNA"/>
</dbReference>
<dbReference type="Proteomes" id="UP000292919">
    <property type="component" value="Unassembled WGS sequence"/>
</dbReference>
<evidence type="ECO:0000313" key="12">
    <source>
        <dbReference type="EMBL" id="TBH80767.1"/>
    </source>
</evidence>
<dbReference type="GO" id="GO:0009423">
    <property type="term" value="P:chorismate biosynthetic process"/>
    <property type="evidence" value="ECO:0007669"/>
    <property type="project" value="UniProtKB-UniRule"/>
</dbReference>
<feature type="binding site" evidence="11">
    <location>
        <position position="22"/>
    </location>
    <ligand>
        <name>Mg(2+)</name>
        <dbReference type="ChEBI" id="CHEBI:18420"/>
    </ligand>
</feature>
<dbReference type="GO" id="GO:0009073">
    <property type="term" value="P:aromatic amino acid family biosynthetic process"/>
    <property type="evidence" value="ECO:0007669"/>
    <property type="project" value="UniProtKB-KW"/>
</dbReference>
<dbReference type="PROSITE" id="PS01128">
    <property type="entry name" value="SHIKIMATE_KINASE"/>
    <property type="match status" value="1"/>
</dbReference>
<dbReference type="CDD" id="cd00464">
    <property type="entry name" value="SK"/>
    <property type="match status" value="1"/>
</dbReference>
<evidence type="ECO:0000256" key="5">
    <source>
        <dbReference type="ARBA" id="ARBA00022679"/>
    </source>
</evidence>
<comment type="function">
    <text evidence="11">Catalyzes the specific phosphorylation of the 3-hydroxyl group of shikimic acid using ATP as a cosubstrate.</text>
</comment>
<dbReference type="RefSeq" id="WP_118229357.1">
    <property type="nucleotide sequence ID" value="NZ_DBFBQU010000101.1"/>
</dbReference>
<dbReference type="Gene3D" id="3.40.50.300">
    <property type="entry name" value="P-loop containing nucleotide triphosphate hydrolases"/>
    <property type="match status" value="1"/>
</dbReference>
<name>A0A6H3FD27_9BACT</name>
<dbReference type="PRINTS" id="PR01100">
    <property type="entry name" value="SHIKIMTKNASE"/>
</dbReference>
<evidence type="ECO:0000256" key="7">
    <source>
        <dbReference type="ARBA" id="ARBA00022777"/>
    </source>
</evidence>
<gene>
    <name evidence="12" type="primary">aroL</name>
    <name evidence="11" type="synonym">aroK</name>
    <name evidence="12" type="ORF">EB812_04070</name>
</gene>
<evidence type="ECO:0000256" key="11">
    <source>
        <dbReference type="HAMAP-Rule" id="MF_00109"/>
    </source>
</evidence>
<evidence type="ECO:0000256" key="4">
    <source>
        <dbReference type="ARBA" id="ARBA00022605"/>
    </source>
</evidence>
<feature type="binding site" evidence="11">
    <location>
        <position position="64"/>
    </location>
    <ligand>
        <name>substrate</name>
    </ligand>
</feature>
<feature type="binding site" evidence="11">
    <location>
        <position position="88"/>
    </location>
    <ligand>
        <name>substrate</name>
    </ligand>
</feature>
<feature type="binding site" evidence="11">
    <location>
        <position position="148"/>
    </location>
    <ligand>
        <name>substrate</name>
    </ligand>
</feature>
<feature type="binding site" evidence="11">
    <location>
        <position position="40"/>
    </location>
    <ligand>
        <name>substrate</name>
    </ligand>
</feature>
<comment type="subunit">
    <text evidence="11">Monomer.</text>
</comment>
<dbReference type="GO" id="GO:0005524">
    <property type="term" value="F:ATP binding"/>
    <property type="evidence" value="ECO:0007669"/>
    <property type="project" value="UniProtKB-UniRule"/>
</dbReference>
<dbReference type="HAMAP" id="MF_00109">
    <property type="entry name" value="Shikimate_kinase"/>
    <property type="match status" value="1"/>
</dbReference>
<dbReference type="PANTHER" id="PTHR21087">
    <property type="entry name" value="SHIKIMATE KINASE"/>
    <property type="match status" value="1"/>
</dbReference>
<dbReference type="NCBIfam" id="NF002988">
    <property type="entry name" value="PRK03731.1"/>
    <property type="match status" value="1"/>
</dbReference>
<comment type="caution">
    <text evidence="11">Lacks conserved residue(s) required for the propagation of feature annotation.</text>
</comment>
<dbReference type="AlphaFoldDB" id="A0A6H3FD27"/>
<dbReference type="InterPro" id="IPR000623">
    <property type="entry name" value="Shikimate_kinase/TSH1"/>
</dbReference>
<dbReference type="GO" id="GO:0000287">
    <property type="term" value="F:magnesium ion binding"/>
    <property type="evidence" value="ECO:0007669"/>
    <property type="project" value="UniProtKB-UniRule"/>
</dbReference>
<dbReference type="InterPro" id="IPR031322">
    <property type="entry name" value="Shikimate/glucono_kinase"/>
</dbReference>
<accession>A0A6H3FD27</accession>
<reference evidence="12 13" key="1">
    <citation type="submission" date="2018-12" db="EMBL/GenBank/DDBJ databases">
        <title>First genome draft of Desulfovibrio legallis sp. nov.</title>
        <authorList>
            <person name="Ben Dhia O."/>
            <person name="Najjari A."/>
            <person name="Ferjani R."/>
            <person name="Fhoula I."/>
            <person name="Fardeau M.-L."/>
            <person name="Boudabbous A."/>
            <person name="Ouzari H.I."/>
        </authorList>
    </citation>
    <scope>NUCLEOTIDE SEQUENCE [LARGE SCALE GENOMIC DNA]</scope>
    <source>
        <strain evidence="12 13">H1T</strain>
    </source>
</reference>
<dbReference type="GO" id="GO:0008652">
    <property type="term" value="P:amino acid biosynthetic process"/>
    <property type="evidence" value="ECO:0007669"/>
    <property type="project" value="UniProtKB-KW"/>
</dbReference>
<dbReference type="SUPFAM" id="SSF52540">
    <property type="entry name" value="P-loop containing nucleoside triphosphate hydrolases"/>
    <property type="match status" value="1"/>
</dbReference>
<keyword evidence="11" id="KW-0460">Magnesium</keyword>
<feature type="binding site" evidence="11">
    <location>
        <begin position="18"/>
        <end position="23"/>
    </location>
    <ligand>
        <name>ATP</name>
        <dbReference type="ChEBI" id="CHEBI:30616"/>
    </ligand>
</feature>
<dbReference type="InterPro" id="IPR023000">
    <property type="entry name" value="Shikimate_kinase_CS"/>
</dbReference>
<evidence type="ECO:0000313" key="13">
    <source>
        <dbReference type="Proteomes" id="UP000292919"/>
    </source>
</evidence>
<dbReference type="GO" id="GO:0005829">
    <property type="term" value="C:cytosol"/>
    <property type="evidence" value="ECO:0007669"/>
    <property type="project" value="TreeGrafter"/>
</dbReference>
<evidence type="ECO:0000256" key="2">
    <source>
        <dbReference type="ARBA" id="ARBA00012154"/>
    </source>
</evidence>
<keyword evidence="8 11" id="KW-0067">ATP-binding</keyword>
<keyword evidence="6 11" id="KW-0547">Nucleotide-binding</keyword>